<dbReference type="CDD" id="cd00054">
    <property type="entry name" value="EGF_CA"/>
    <property type="match status" value="1"/>
</dbReference>
<sequence>MEIETVNGTSAEFSDDLTNRESESFIMLESEICNMVDGIYADTLTDYYGCTVIKFSSGSIIADINLLFDPETNVTDHILQKELEKEINRTGGNLSDGSSVFTVSSYQVMPTNECEMDIDDCSSFATCTDLGSNGFECSCNDGYTDVENYPVGTHCQLAIKTNAPSTTSMKTTTGTTLNQSTLGPQPVDNSIEWEFIVIITSACLLLILLSAIVILMIVRRYTKPSRKRFVSFRNIDQGLRHSSGSNSDETILHDVHFPWHDTPPSLYVYQSAILNEMTESEIMTINQAIDDESNPKTPEEESEANTTRSRSSSAARIHVLLDDLLEYVKGPEVRNDPGLEQDSVSTSA</sequence>
<evidence type="ECO:0000256" key="9">
    <source>
        <dbReference type="PROSITE-ProRule" id="PRU00076"/>
    </source>
</evidence>
<comment type="caution">
    <text evidence="9">Lacks conserved residue(s) required for the propagation of feature annotation.</text>
</comment>
<keyword evidence="7" id="KW-1015">Disulfide bond</keyword>
<dbReference type="Gene3D" id="2.10.25.10">
    <property type="entry name" value="Laminin"/>
    <property type="match status" value="1"/>
</dbReference>
<dbReference type="GeneID" id="754809"/>
<keyword evidence="11" id="KW-1133">Transmembrane helix</keyword>
<dbReference type="GO" id="GO:0005509">
    <property type="term" value="F:calcium ion binding"/>
    <property type="evidence" value="ECO:0007669"/>
    <property type="project" value="InterPro"/>
</dbReference>
<evidence type="ECO:0000256" key="1">
    <source>
        <dbReference type="ARBA" id="ARBA00004236"/>
    </source>
</evidence>
<reference evidence="15" key="1">
    <citation type="submission" date="2015-02" db="EMBL/GenBank/DDBJ databases">
        <title>Genome sequencing for Strongylocentrotus purpuratus.</title>
        <authorList>
            <person name="Murali S."/>
            <person name="Liu Y."/>
            <person name="Vee V."/>
            <person name="English A."/>
            <person name="Wang M."/>
            <person name="Skinner E."/>
            <person name="Han Y."/>
            <person name="Muzny D.M."/>
            <person name="Worley K.C."/>
            <person name="Gibbs R.A."/>
        </authorList>
    </citation>
    <scope>NUCLEOTIDE SEQUENCE</scope>
</reference>
<feature type="compositionally biased region" description="Low complexity" evidence="10">
    <location>
        <begin position="304"/>
        <end position="314"/>
    </location>
</feature>
<evidence type="ECO:0000313" key="15">
    <source>
        <dbReference type="Proteomes" id="UP000007110"/>
    </source>
</evidence>
<evidence type="ECO:0000256" key="6">
    <source>
        <dbReference type="ARBA" id="ARBA00023136"/>
    </source>
</evidence>
<dbReference type="RefSeq" id="XP_030843206.1">
    <property type="nucleotide sequence ID" value="XM_030987346.1"/>
</dbReference>
<organism evidence="14 15">
    <name type="scientific">Strongylocentrotus purpuratus</name>
    <name type="common">Purple sea urchin</name>
    <dbReference type="NCBI Taxonomy" id="7668"/>
    <lineage>
        <taxon>Eukaryota</taxon>
        <taxon>Metazoa</taxon>
        <taxon>Echinodermata</taxon>
        <taxon>Eleutherozoa</taxon>
        <taxon>Echinozoa</taxon>
        <taxon>Echinoidea</taxon>
        <taxon>Euechinoidea</taxon>
        <taxon>Echinacea</taxon>
        <taxon>Camarodonta</taxon>
        <taxon>Echinidea</taxon>
        <taxon>Strongylocentrotidae</taxon>
        <taxon>Strongylocentrotus</taxon>
    </lineage>
</organism>
<dbReference type="OMA" id="MLESEIC"/>
<keyword evidence="15" id="KW-1185">Reference proteome</keyword>
<dbReference type="InParanoid" id="A0A7M7P380"/>
<proteinExistence type="predicted"/>
<evidence type="ECO:0000256" key="8">
    <source>
        <dbReference type="ARBA" id="ARBA00023180"/>
    </source>
</evidence>
<keyword evidence="6 11" id="KW-0472">Membrane</keyword>
<evidence type="ECO:0000313" key="14">
    <source>
        <dbReference type="EnsemblMetazoa" id="XP_030843206"/>
    </source>
</evidence>
<evidence type="ECO:0000256" key="10">
    <source>
        <dbReference type="SAM" id="MobiDB-lite"/>
    </source>
</evidence>
<dbReference type="PANTHER" id="PTHR24037:SF11">
    <property type="entry name" value="MUCIN-2-LIKE"/>
    <property type="match status" value="1"/>
</dbReference>
<feature type="transmembrane region" description="Helical" evidence="11">
    <location>
        <begin position="195"/>
        <end position="218"/>
    </location>
</feature>
<feature type="domain" description="SEA" evidence="12">
    <location>
        <begin position="1"/>
        <end position="113"/>
    </location>
</feature>
<keyword evidence="5" id="KW-0677">Repeat</keyword>
<evidence type="ECO:0000259" key="13">
    <source>
        <dbReference type="PROSITE" id="PS50026"/>
    </source>
</evidence>
<keyword evidence="2" id="KW-1003">Cell membrane</keyword>
<dbReference type="SUPFAM" id="SSF82671">
    <property type="entry name" value="SEA domain"/>
    <property type="match status" value="1"/>
</dbReference>
<dbReference type="AlphaFoldDB" id="A0A7M7P380"/>
<dbReference type="InterPro" id="IPR001881">
    <property type="entry name" value="EGF-like_Ca-bd_dom"/>
</dbReference>
<keyword evidence="11" id="KW-0812">Transmembrane</keyword>
<name>A0A7M7P380_STRPU</name>
<dbReference type="SMART" id="SM00181">
    <property type="entry name" value="EGF"/>
    <property type="match status" value="1"/>
</dbReference>
<dbReference type="PROSITE" id="PS50026">
    <property type="entry name" value="EGF_3"/>
    <property type="match status" value="1"/>
</dbReference>
<dbReference type="EnsemblMetazoa" id="XM_030987346">
    <property type="protein sequence ID" value="XP_030843206"/>
    <property type="gene ID" value="LOC754809"/>
</dbReference>
<dbReference type="InterPro" id="IPR000082">
    <property type="entry name" value="SEA_dom"/>
</dbReference>
<evidence type="ECO:0000256" key="4">
    <source>
        <dbReference type="ARBA" id="ARBA00022729"/>
    </source>
</evidence>
<comment type="subcellular location">
    <subcellularLocation>
        <location evidence="1">Cell membrane</location>
    </subcellularLocation>
</comment>
<keyword evidence="4" id="KW-0732">Signal</keyword>
<feature type="domain" description="EGF-like" evidence="13">
    <location>
        <begin position="110"/>
        <end position="156"/>
    </location>
</feature>
<accession>A0A7M7P380</accession>
<dbReference type="KEGG" id="spu:754809"/>
<dbReference type="GO" id="GO:0005886">
    <property type="term" value="C:plasma membrane"/>
    <property type="evidence" value="ECO:0007669"/>
    <property type="project" value="UniProtKB-SubCell"/>
</dbReference>
<dbReference type="Proteomes" id="UP000007110">
    <property type="component" value="Unassembled WGS sequence"/>
</dbReference>
<evidence type="ECO:0000259" key="12">
    <source>
        <dbReference type="PROSITE" id="PS50024"/>
    </source>
</evidence>
<evidence type="ECO:0000256" key="5">
    <source>
        <dbReference type="ARBA" id="ARBA00022737"/>
    </source>
</evidence>
<evidence type="ECO:0000256" key="7">
    <source>
        <dbReference type="ARBA" id="ARBA00023157"/>
    </source>
</evidence>
<dbReference type="PROSITE" id="PS50024">
    <property type="entry name" value="SEA"/>
    <property type="match status" value="1"/>
</dbReference>
<dbReference type="PANTHER" id="PTHR24037">
    <property type="entry name" value="HEART DEVELOPMENT PROTEIN WITH EGF-LIKE DOMAINS 1"/>
    <property type="match status" value="1"/>
</dbReference>
<dbReference type="Gene3D" id="3.30.70.960">
    <property type="entry name" value="SEA domain"/>
    <property type="match status" value="1"/>
</dbReference>
<keyword evidence="3 9" id="KW-0245">EGF-like domain</keyword>
<evidence type="ECO:0000256" key="11">
    <source>
        <dbReference type="SAM" id="Phobius"/>
    </source>
</evidence>
<feature type="region of interest" description="Disordered" evidence="10">
    <location>
        <begin position="288"/>
        <end position="314"/>
    </location>
</feature>
<evidence type="ECO:0000256" key="2">
    <source>
        <dbReference type="ARBA" id="ARBA00022475"/>
    </source>
</evidence>
<dbReference type="Pfam" id="PF01390">
    <property type="entry name" value="SEA"/>
    <property type="match status" value="1"/>
</dbReference>
<dbReference type="OrthoDB" id="9908153at2759"/>
<evidence type="ECO:0000256" key="3">
    <source>
        <dbReference type="ARBA" id="ARBA00022536"/>
    </source>
</evidence>
<keyword evidence="8" id="KW-0325">Glycoprotein</keyword>
<dbReference type="InterPro" id="IPR036364">
    <property type="entry name" value="SEA_dom_sf"/>
</dbReference>
<dbReference type="InterPro" id="IPR000742">
    <property type="entry name" value="EGF"/>
</dbReference>
<reference evidence="14" key="2">
    <citation type="submission" date="2021-01" db="UniProtKB">
        <authorList>
            <consortium name="EnsemblMetazoa"/>
        </authorList>
    </citation>
    <scope>IDENTIFICATION</scope>
</reference>
<dbReference type="SMART" id="SM00179">
    <property type="entry name" value="EGF_CA"/>
    <property type="match status" value="1"/>
</dbReference>
<protein>
    <submittedName>
        <fullName evidence="14">Uncharacterized protein</fullName>
    </submittedName>
</protein>